<dbReference type="GeneID" id="106813771"/>
<dbReference type="PROSITE" id="PS00768">
    <property type="entry name" value="TRANSTHYRETIN_1"/>
    <property type="match status" value="1"/>
</dbReference>
<dbReference type="NCBIfam" id="TIGR02962">
    <property type="entry name" value="hdxy_isourate"/>
    <property type="match status" value="1"/>
</dbReference>
<dbReference type="Gene3D" id="2.60.40.180">
    <property type="entry name" value="Transthyretin/hydroxyisourate hydrolase domain"/>
    <property type="match status" value="1"/>
</dbReference>
<dbReference type="InterPro" id="IPR023418">
    <property type="entry name" value="Thyroxine_BS"/>
</dbReference>
<dbReference type="Pfam" id="PF00576">
    <property type="entry name" value="Transthyretin"/>
    <property type="match status" value="1"/>
</dbReference>
<comment type="catalytic activity">
    <reaction evidence="1 7">
        <text>5-hydroxyisourate + H2O = 5-hydroxy-2-oxo-4-ureido-2,5-dihydro-1H-imidazole-5-carboxylate + H(+)</text>
        <dbReference type="Rhea" id="RHEA:23736"/>
        <dbReference type="ChEBI" id="CHEBI:15377"/>
        <dbReference type="ChEBI" id="CHEBI:15378"/>
        <dbReference type="ChEBI" id="CHEBI:18072"/>
        <dbReference type="ChEBI" id="CHEBI:58639"/>
        <dbReference type="EC" id="3.5.2.17"/>
    </reaction>
</comment>
<evidence type="ECO:0000313" key="11">
    <source>
        <dbReference type="RefSeq" id="XP_014673477.1"/>
    </source>
</evidence>
<evidence type="ECO:0000256" key="5">
    <source>
        <dbReference type="ARBA" id="ARBA00022631"/>
    </source>
</evidence>
<comment type="similarity">
    <text evidence="3 7">Belongs to the transthyretin family. 5-hydroxyisourate hydrolase subfamily.</text>
</comment>
<accession>A0ABM1EMQ6</accession>
<dbReference type="SUPFAM" id="SSF49472">
    <property type="entry name" value="Transthyretin (synonym: prealbumin)"/>
    <property type="match status" value="1"/>
</dbReference>
<dbReference type="PRINTS" id="PR00189">
    <property type="entry name" value="TRNSTHYRETIN"/>
</dbReference>
<dbReference type="Proteomes" id="UP000695022">
    <property type="component" value="Unplaced"/>
</dbReference>
<proteinExistence type="inferred from homology"/>
<evidence type="ECO:0000256" key="6">
    <source>
        <dbReference type="ARBA" id="ARBA00022801"/>
    </source>
</evidence>
<dbReference type="InterPro" id="IPR036817">
    <property type="entry name" value="Transthyretin/HIU_hydrolase_sf"/>
</dbReference>
<comment type="function">
    <text evidence="2">Catalyzes the hydrolysis of 5-hydroxyisourate (HIU) to 2-oxo-4-hydroxy-4-carboxy-5-ureidoimidazoline (OHCU).</text>
</comment>
<protein>
    <recommendedName>
        <fullName evidence="7">5-hydroxyisourate hydrolase</fullName>
        <shortName evidence="7">HIU hydrolase</shortName>
        <shortName evidence="7">HIUHase</shortName>
        <ecNumber evidence="7">3.5.2.17</ecNumber>
    </recommendedName>
</protein>
<evidence type="ECO:0000256" key="4">
    <source>
        <dbReference type="ARBA" id="ARBA00011881"/>
    </source>
</evidence>
<feature type="domain" description="Transthyretin/hydroxyisourate hydrolase" evidence="9">
    <location>
        <begin position="25"/>
        <end position="145"/>
    </location>
</feature>
<dbReference type="SMART" id="SM00095">
    <property type="entry name" value="TR_THY"/>
    <property type="match status" value="1"/>
</dbReference>
<dbReference type="PANTHER" id="PTHR10395">
    <property type="entry name" value="URICASE AND TRANSTHYRETIN-RELATED"/>
    <property type="match status" value="1"/>
</dbReference>
<evidence type="ECO:0000256" key="2">
    <source>
        <dbReference type="ARBA" id="ARBA00002704"/>
    </source>
</evidence>
<comment type="subunit">
    <text evidence="4 7">Homotetramer.</text>
</comment>
<dbReference type="RefSeq" id="XP_014673477.1">
    <property type="nucleotide sequence ID" value="XM_014817991.1"/>
</dbReference>
<dbReference type="InterPro" id="IPR023416">
    <property type="entry name" value="Transthyretin/HIU_hydrolase_d"/>
</dbReference>
<dbReference type="EC" id="3.5.2.17" evidence="7"/>
<dbReference type="InterPro" id="IPR000895">
    <property type="entry name" value="Transthyretin/HIU_hydrolase"/>
</dbReference>
<evidence type="ECO:0000256" key="1">
    <source>
        <dbReference type="ARBA" id="ARBA00001043"/>
    </source>
</evidence>
<reference evidence="11" key="1">
    <citation type="submission" date="2025-08" db="UniProtKB">
        <authorList>
            <consortium name="RefSeq"/>
        </authorList>
    </citation>
    <scope>IDENTIFICATION</scope>
</reference>
<feature type="compositionally biased region" description="Polar residues" evidence="8">
    <location>
        <begin position="21"/>
        <end position="38"/>
    </location>
</feature>
<dbReference type="PANTHER" id="PTHR10395:SF7">
    <property type="entry name" value="5-HYDROXYISOURATE HYDROLASE"/>
    <property type="match status" value="1"/>
</dbReference>
<feature type="region of interest" description="Disordered" evidence="8">
    <location>
        <begin position="15"/>
        <end position="38"/>
    </location>
</feature>
<evidence type="ECO:0000256" key="3">
    <source>
        <dbReference type="ARBA" id="ARBA00009850"/>
    </source>
</evidence>
<evidence type="ECO:0000256" key="7">
    <source>
        <dbReference type="RuleBase" id="RU361270"/>
    </source>
</evidence>
<dbReference type="InterPro" id="IPR023419">
    <property type="entry name" value="Transthyretin_CS"/>
</dbReference>
<keyword evidence="5 7" id="KW-0659">Purine metabolism</keyword>
<keyword evidence="10" id="KW-1185">Reference proteome</keyword>
<evidence type="ECO:0000259" key="9">
    <source>
        <dbReference type="SMART" id="SM00095"/>
    </source>
</evidence>
<organism evidence="10 11">
    <name type="scientific">Priapulus caudatus</name>
    <name type="common">Priapulid worm</name>
    <dbReference type="NCBI Taxonomy" id="37621"/>
    <lineage>
        <taxon>Eukaryota</taxon>
        <taxon>Metazoa</taxon>
        <taxon>Ecdysozoa</taxon>
        <taxon>Scalidophora</taxon>
        <taxon>Priapulida</taxon>
        <taxon>Priapulimorpha</taxon>
        <taxon>Priapulimorphida</taxon>
        <taxon>Priapulidae</taxon>
        <taxon>Priapulus</taxon>
    </lineage>
</organism>
<sequence>MERIKVLRNHLNGKEDASRAAMTSSGGSPLTTHVLDTSTGTPAVDLPITLYVRDGAGRKDDDGGAWKRLAAGNTNSDGKLPDMLTQDQFLPAIYKLHFNTAAYFAQSNTKGFFPYVEVVFEIVDPYQHYHVPLLLSPFGYTTYRGS</sequence>
<dbReference type="CDD" id="cd05822">
    <property type="entry name" value="TLP_HIUase"/>
    <property type="match status" value="1"/>
</dbReference>
<dbReference type="InterPro" id="IPR014306">
    <property type="entry name" value="Hydroxyisourate_hydrolase"/>
</dbReference>
<evidence type="ECO:0000256" key="8">
    <source>
        <dbReference type="SAM" id="MobiDB-lite"/>
    </source>
</evidence>
<dbReference type="PROSITE" id="PS00769">
    <property type="entry name" value="TRANSTHYRETIN_2"/>
    <property type="match status" value="1"/>
</dbReference>
<evidence type="ECO:0000313" key="10">
    <source>
        <dbReference type="Proteomes" id="UP000695022"/>
    </source>
</evidence>
<gene>
    <name evidence="11" type="primary">LOC106813771</name>
</gene>
<name>A0ABM1EMQ6_PRICU</name>
<keyword evidence="6 7" id="KW-0378">Hydrolase</keyword>